<keyword evidence="1" id="KW-0812">Transmembrane</keyword>
<dbReference type="Gene3D" id="1.20.120.1490">
    <property type="match status" value="1"/>
</dbReference>
<organism evidence="2">
    <name type="scientific">Caldithrix abyssi</name>
    <dbReference type="NCBI Taxonomy" id="187145"/>
    <lineage>
        <taxon>Bacteria</taxon>
        <taxon>Pseudomonadati</taxon>
        <taxon>Calditrichota</taxon>
        <taxon>Calditrichia</taxon>
        <taxon>Calditrichales</taxon>
        <taxon>Calditrichaceae</taxon>
        <taxon>Caldithrix</taxon>
    </lineage>
</organism>
<dbReference type="Pfam" id="PF13801">
    <property type="entry name" value="Metal_resist"/>
    <property type="match status" value="1"/>
</dbReference>
<evidence type="ECO:0000256" key="1">
    <source>
        <dbReference type="SAM" id="Phobius"/>
    </source>
</evidence>
<dbReference type="AlphaFoldDB" id="A0A7V1LKY6"/>
<reference evidence="2" key="1">
    <citation type="journal article" date="2020" name="mSystems">
        <title>Genome- and Community-Level Interaction Insights into Carbon Utilization and Element Cycling Functions of Hydrothermarchaeota in Hydrothermal Sediment.</title>
        <authorList>
            <person name="Zhou Z."/>
            <person name="Liu Y."/>
            <person name="Xu W."/>
            <person name="Pan J."/>
            <person name="Luo Z.H."/>
            <person name="Li M."/>
        </authorList>
    </citation>
    <scope>NUCLEOTIDE SEQUENCE [LARGE SCALE GENOMIC DNA]</scope>
    <source>
        <strain evidence="2">HyVt-456</strain>
    </source>
</reference>
<evidence type="ECO:0000313" key="2">
    <source>
        <dbReference type="EMBL" id="HED09923.1"/>
    </source>
</evidence>
<dbReference type="Proteomes" id="UP000886005">
    <property type="component" value="Unassembled WGS sequence"/>
</dbReference>
<feature type="transmembrane region" description="Helical" evidence="1">
    <location>
        <begin position="21"/>
        <end position="40"/>
    </location>
</feature>
<dbReference type="EMBL" id="DRLD01000118">
    <property type="protein sequence ID" value="HED09923.1"/>
    <property type="molecule type" value="Genomic_DNA"/>
</dbReference>
<keyword evidence="1" id="KW-0472">Membrane</keyword>
<dbReference type="InterPro" id="IPR025961">
    <property type="entry name" value="Metal_resist"/>
</dbReference>
<comment type="caution">
    <text evidence="2">The sequence shown here is derived from an EMBL/GenBank/DDBJ whole genome shotgun (WGS) entry which is preliminary data.</text>
</comment>
<proteinExistence type="predicted"/>
<gene>
    <name evidence="2" type="ORF">ENJ10_04490</name>
</gene>
<keyword evidence="1" id="KW-1133">Transmembrane helix</keyword>
<name>A0A7V1LKY6_CALAY</name>
<accession>A0A7V1LKY6</accession>
<sequence length="176" mass="20347">MISRRYSCRGRRRAMSKKMTAALLIVSLSFNLAILGVFLYKQFVPSPMPYAPRHIPPPFRAMGVDEQQREQLMTIMRSFRRENHSLQMEIRQNEKALMDVLRRQPGDSAAIDSLVTAISRLREEHSRRAMKKLSEAGKLLDEEQRGLLLDMLMRSRMGRMRGKKGPPMTPPGMGRY</sequence>
<protein>
    <submittedName>
        <fullName evidence="2">Periplasmic heavy metal sensor</fullName>
    </submittedName>
</protein>